<dbReference type="AlphaFoldDB" id="Q7Y146"/>
<sequence length="64" mass="6578">MARDARAGSAMDVGELACSELAEVVATLEESGVVDEKIEHTGLGDLLNSCAGPKVGEMRACQSV</sequence>
<reference evidence="2" key="2">
    <citation type="journal article" date="2008" name="Nucleic Acids Res.">
        <title>The rice annotation project database (RAP-DB): 2008 update.</title>
        <authorList>
            <consortium name="The rice annotation project (RAP)"/>
        </authorList>
    </citation>
    <scope>GENOME REANNOTATION</scope>
    <source>
        <strain evidence="2">cv. Nipponbare</strain>
    </source>
</reference>
<name>Q7Y146_ORYSJ</name>
<gene>
    <name evidence="1" type="primary">OSJNBa0078D06.13</name>
</gene>
<accession>Q7Y146</accession>
<organism evidence="1 2">
    <name type="scientific">Oryza sativa subsp. japonica</name>
    <name type="common">Rice</name>
    <dbReference type="NCBI Taxonomy" id="39947"/>
    <lineage>
        <taxon>Eukaryota</taxon>
        <taxon>Viridiplantae</taxon>
        <taxon>Streptophyta</taxon>
        <taxon>Embryophyta</taxon>
        <taxon>Tracheophyta</taxon>
        <taxon>Spermatophyta</taxon>
        <taxon>Magnoliopsida</taxon>
        <taxon>Liliopsida</taxon>
        <taxon>Poales</taxon>
        <taxon>Poaceae</taxon>
        <taxon>BOP clade</taxon>
        <taxon>Oryzoideae</taxon>
        <taxon>Oryzeae</taxon>
        <taxon>Oryzinae</taxon>
        <taxon>Oryza</taxon>
        <taxon>Oryza sativa</taxon>
    </lineage>
</organism>
<proteinExistence type="predicted"/>
<dbReference type="EMBL" id="AC133339">
    <property type="protein sequence ID" value="AAP46239.1"/>
    <property type="molecule type" value="Genomic_DNA"/>
</dbReference>
<reference evidence="2" key="1">
    <citation type="journal article" date="2005" name="Nature">
        <title>The map-based sequence of the rice genome.</title>
        <authorList>
            <consortium name="International rice genome sequencing project (IRGSP)"/>
            <person name="Matsumoto T."/>
            <person name="Wu J."/>
            <person name="Kanamori H."/>
            <person name="Katayose Y."/>
            <person name="Fujisawa M."/>
            <person name="Namiki N."/>
            <person name="Mizuno H."/>
            <person name="Yamamoto K."/>
            <person name="Antonio B.A."/>
            <person name="Baba T."/>
            <person name="Sakata K."/>
            <person name="Nagamura Y."/>
            <person name="Aoki H."/>
            <person name="Arikawa K."/>
            <person name="Arita K."/>
            <person name="Bito T."/>
            <person name="Chiden Y."/>
            <person name="Fujitsuka N."/>
            <person name="Fukunaka R."/>
            <person name="Hamada M."/>
            <person name="Harada C."/>
            <person name="Hayashi A."/>
            <person name="Hijishita S."/>
            <person name="Honda M."/>
            <person name="Hosokawa S."/>
            <person name="Ichikawa Y."/>
            <person name="Idonuma A."/>
            <person name="Iijima M."/>
            <person name="Ikeda M."/>
            <person name="Ikeno M."/>
            <person name="Ito K."/>
            <person name="Ito S."/>
            <person name="Ito T."/>
            <person name="Ito Y."/>
            <person name="Ito Y."/>
            <person name="Iwabuchi A."/>
            <person name="Kamiya K."/>
            <person name="Karasawa W."/>
            <person name="Kurita K."/>
            <person name="Katagiri S."/>
            <person name="Kikuta A."/>
            <person name="Kobayashi H."/>
            <person name="Kobayashi N."/>
            <person name="Machita K."/>
            <person name="Maehara T."/>
            <person name="Masukawa M."/>
            <person name="Mizubayashi T."/>
            <person name="Mukai Y."/>
            <person name="Nagasaki H."/>
            <person name="Nagata Y."/>
            <person name="Naito S."/>
            <person name="Nakashima M."/>
            <person name="Nakama Y."/>
            <person name="Nakamichi Y."/>
            <person name="Nakamura M."/>
            <person name="Meguro A."/>
            <person name="Negishi M."/>
            <person name="Ohta I."/>
            <person name="Ohta T."/>
            <person name="Okamoto M."/>
            <person name="Ono N."/>
            <person name="Saji S."/>
            <person name="Sakaguchi M."/>
            <person name="Sakai K."/>
            <person name="Shibata M."/>
            <person name="Shimokawa T."/>
            <person name="Song J."/>
            <person name="Takazaki Y."/>
            <person name="Terasawa K."/>
            <person name="Tsugane M."/>
            <person name="Tsuji K."/>
            <person name="Ueda S."/>
            <person name="Waki K."/>
            <person name="Yamagata H."/>
            <person name="Yamamoto M."/>
            <person name="Yamamoto S."/>
            <person name="Yamane H."/>
            <person name="Yoshiki S."/>
            <person name="Yoshihara R."/>
            <person name="Yukawa K."/>
            <person name="Zhong H."/>
            <person name="Yano M."/>
            <person name="Yuan Q."/>
            <person name="Ouyang S."/>
            <person name="Liu J."/>
            <person name="Jones K.M."/>
            <person name="Gansberger K."/>
            <person name="Moffat K."/>
            <person name="Hill J."/>
            <person name="Bera J."/>
            <person name="Fadrosh D."/>
            <person name="Jin S."/>
            <person name="Johri S."/>
            <person name="Kim M."/>
            <person name="Overton L."/>
            <person name="Reardon M."/>
            <person name="Tsitrin T."/>
            <person name="Vuong H."/>
            <person name="Weaver B."/>
            <person name="Ciecko A."/>
            <person name="Tallon L."/>
            <person name="Jackson J."/>
            <person name="Pai G."/>
            <person name="Aken S.V."/>
            <person name="Utterback T."/>
            <person name="Reidmuller S."/>
            <person name="Feldblyum T."/>
            <person name="Hsiao J."/>
            <person name="Zismann V."/>
            <person name="Iobst S."/>
            <person name="de Vazeille A.R."/>
            <person name="Buell C.R."/>
            <person name="Ying K."/>
            <person name="Li Y."/>
            <person name="Lu T."/>
            <person name="Huang Y."/>
            <person name="Zhao Q."/>
            <person name="Feng Q."/>
            <person name="Zhang L."/>
            <person name="Zhu J."/>
            <person name="Weng Q."/>
            <person name="Mu J."/>
            <person name="Lu Y."/>
            <person name="Fan D."/>
            <person name="Liu Y."/>
            <person name="Guan J."/>
            <person name="Zhang Y."/>
            <person name="Yu S."/>
            <person name="Liu X."/>
            <person name="Zhang Y."/>
            <person name="Hong G."/>
            <person name="Han B."/>
            <person name="Choisne N."/>
            <person name="Demange N."/>
            <person name="Orjeda G."/>
            <person name="Samain S."/>
            <person name="Cattolico L."/>
            <person name="Pelletier E."/>
            <person name="Couloux A."/>
            <person name="Segurens B."/>
            <person name="Wincker P."/>
            <person name="D'Hont A."/>
            <person name="Scarpelli C."/>
            <person name="Weissenbach J."/>
            <person name="Salanoubat M."/>
            <person name="Quetier F."/>
            <person name="Yu Y."/>
            <person name="Kim H.R."/>
            <person name="Rambo T."/>
            <person name="Currie J."/>
            <person name="Collura K."/>
            <person name="Luo M."/>
            <person name="Yang T."/>
            <person name="Ammiraju J.S.S."/>
            <person name="Engler F."/>
            <person name="Soderlund C."/>
            <person name="Wing R.A."/>
            <person name="Palmer L.E."/>
            <person name="de la Bastide M."/>
            <person name="Spiegel L."/>
            <person name="Nascimento L."/>
            <person name="Zutavern T."/>
            <person name="O'Shaughnessy A."/>
            <person name="Dike S."/>
            <person name="Dedhia N."/>
            <person name="Preston R."/>
            <person name="Balija V."/>
            <person name="McCombie W.R."/>
            <person name="Chow T."/>
            <person name="Chen H."/>
            <person name="Chung M."/>
            <person name="Chen C."/>
            <person name="Shaw J."/>
            <person name="Wu H."/>
            <person name="Hsiao K."/>
            <person name="Chao Y."/>
            <person name="Chu M."/>
            <person name="Cheng C."/>
            <person name="Hour A."/>
            <person name="Lee P."/>
            <person name="Lin S."/>
            <person name="Lin Y."/>
            <person name="Liou J."/>
            <person name="Liu S."/>
            <person name="Hsing Y."/>
            <person name="Raghuvanshi S."/>
            <person name="Mohanty A."/>
            <person name="Bharti A.K."/>
            <person name="Gaur A."/>
            <person name="Gupta V."/>
            <person name="Kumar D."/>
            <person name="Ravi V."/>
            <person name="Vij S."/>
            <person name="Kapur A."/>
            <person name="Khurana P."/>
            <person name="Khurana P."/>
            <person name="Khurana J.P."/>
            <person name="Tyagi A.K."/>
            <person name="Gaikwad K."/>
            <person name="Singh A."/>
            <person name="Dalal V."/>
            <person name="Srivastava S."/>
            <person name="Dixit A."/>
            <person name="Pal A.K."/>
            <person name="Ghazi I.A."/>
            <person name="Yadav M."/>
            <person name="Pandit A."/>
            <person name="Bhargava A."/>
            <person name="Sureshbabu K."/>
            <person name="Batra K."/>
            <person name="Sharma T.R."/>
            <person name="Mohapatra T."/>
            <person name="Singh N.K."/>
            <person name="Messing J."/>
            <person name="Nelson A.B."/>
            <person name="Fuks G."/>
            <person name="Kavchok S."/>
            <person name="Keizer G."/>
            <person name="Linton E."/>
            <person name="Llaca V."/>
            <person name="Song R."/>
            <person name="Tanyolac B."/>
            <person name="Young S."/>
            <person name="Ho-Il K."/>
            <person name="Hahn J.H."/>
            <person name="Sangsakoo G."/>
            <person name="Vanavichit A."/>
            <person name="de Mattos Luiz.A.T."/>
            <person name="Zimmer P.D."/>
            <person name="Malone G."/>
            <person name="Dellagostin O."/>
            <person name="de Oliveira A.C."/>
            <person name="Bevan M."/>
            <person name="Bancroft I."/>
            <person name="Minx P."/>
            <person name="Cordum H."/>
            <person name="Wilson R."/>
            <person name="Cheng Z."/>
            <person name="Jin W."/>
            <person name="Jiang J."/>
            <person name="Leong S.A."/>
            <person name="Iwama H."/>
            <person name="Gojobori T."/>
            <person name="Itoh T."/>
            <person name="Niimura Y."/>
            <person name="Fujii Y."/>
            <person name="Habara T."/>
            <person name="Sakai H."/>
            <person name="Sato Y."/>
            <person name="Wilson G."/>
            <person name="Kumar K."/>
            <person name="McCouch S."/>
            <person name="Juretic N."/>
            <person name="Hoen D."/>
            <person name="Wright S."/>
            <person name="Bruskiewich R."/>
            <person name="Bureau T."/>
            <person name="Miyao A."/>
            <person name="Hirochika H."/>
            <person name="Nishikawa T."/>
            <person name="Kadowaki K."/>
            <person name="Sugiura M."/>
            <person name="Burr B."/>
            <person name="Sasaki T."/>
        </authorList>
    </citation>
    <scope>NUCLEOTIDE SEQUENCE [LARGE SCALE GENOMIC DNA]</scope>
    <source>
        <strain evidence="2">cv. Nipponbare</strain>
    </source>
</reference>
<evidence type="ECO:0000313" key="1">
    <source>
        <dbReference type="EMBL" id="AAP46239.1"/>
    </source>
</evidence>
<dbReference type="Proteomes" id="UP000000763">
    <property type="component" value="Chromosome 3"/>
</dbReference>
<protein>
    <submittedName>
        <fullName evidence="1">Uncharacterized protein</fullName>
    </submittedName>
</protein>
<evidence type="ECO:0000313" key="2">
    <source>
        <dbReference type="Proteomes" id="UP000000763"/>
    </source>
</evidence>